<organism evidence="2 3">
    <name type="scientific">Cylindrodendrum hubeiense</name>
    <dbReference type="NCBI Taxonomy" id="595255"/>
    <lineage>
        <taxon>Eukaryota</taxon>
        <taxon>Fungi</taxon>
        <taxon>Dikarya</taxon>
        <taxon>Ascomycota</taxon>
        <taxon>Pezizomycotina</taxon>
        <taxon>Sordariomycetes</taxon>
        <taxon>Hypocreomycetidae</taxon>
        <taxon>Hypocreales</taxon>
        <taxon>Nectriaceae</taxon>
        <taxon>Cylindrodendrum</taxon>
    </lineage>
</organism>
<evidence type="ECO:0008006" key="4">
    <source>
        <dbReference type="Google" id="ProtNLM"/>
    </source>
</evidence>
<proteinExistence type="inferred from homology"/>
<keyword evidence="3" id="KW-1185">Reference proteome</keyword>
<name>A0A9P5LKX9_9HYPO</name>
<dbReference type="AlphaFoldDB" id="A0A9P5LKX9"/>
<protein>
    <recommendedName>
        <fullName evidence="4">Enoyl-CoA hydratase</fullName>
    </recommendedName>
</protein>
<evidence type="ECO:0000313" key="3">
    <source>
        <dbReference type="Proteomes" id="UP000722485"/>
    </source>
</evidence>
<dbReference type="PANTHER" id="PTHR43802">
    <property type="entry name" value="ENOYL-COA HYDRATASE"/>
    <property type="match status" value="1"/>
</dbReference>
<dbReference type="SUPFAM" id="SSF52096">
    <property type="entry name" value="ClpP/crotonase"/>
    <property type="match status" value="1"/>
</dbReference>
<reference evidence="2" key="1">
    <citation type="submission" date="2020-03" db="EMBL/GenBank/DDBJ databases">
        <title>Draft Genome Sequence of Cylindrodendrum hubeiense.</title>
        <authorList>
            <person name="Buettner E."/>
            <person name="Kellner H."/>
        </authorList>
    </citation>
    <scope>NUCLEOTIDE SEQUENCE</scope>
    <source>
        <strain evidence="2">IHI 201604</strain>
    </source>
</reference>
<evidence type="ECO:0000313" key="2">
    <source>
        <dbReference type="EMBL" id="KAF7554976.1"/>
    </source>
</evidence>
<evidence type="ECO:0000256" key="1">
    <source>
        <dbReference type="ARBA" id="ARBA00005254"/>
    </source>
</evidence>
<comment type="caution">
    <text evidence="2">The sequence shown here is derived from an EMBL/GenBank/DDBJ whole genome shotgun (WGS) entry which is preliminary data.</text>
</comment>
<sequence length="71" mass="7802">MVLTINRPEKHNAFTVEIEDDMIKLFNLFDLDDRVKAVVVTGAGRTFCAGADLDIGLERTPGEGGKDHRDG</sequence>
<gene>
    <name evidence="2" type="ORF">G7Z17_g2506</name>
</gene>
<dbReference type="InterPro" id="IPR029045">
    <property type="entry name" value="ClpP/crotonase-like_dom_sf"/>
</dbReference>
<dbReference type="EMBL" id="JAANBB010000025">
    <property type="protein sequence ID" value="KAF7554976.1"/>
    <property type="molecule type" value="Genomic_DNA"/>
</dbReference>
<dbReference type="PANTHER" id="PTHR43802:SF1">
    <property type="entry name" value="IP11341P-RELATED"/>
    <property type="match status" value="1"/>
</dbReference>
<dbReference type="Pfam" id="PF00378">
    <property type="entry name" value="ECH_1"/>
    <property type="match status" value="1"/>
</dbReference>
<accession>A0A9P5LKX9</accession>
<dbReference type="OrthoDB" id="2018133at2759"/>
<dbReference type="CDD" id="cd06558">
    <property type="entry name" value="crotonase-like"/>
    <property type="match status" value="1"/>
</dbReference>
<comment type="similarity">
    <text evidence="1">Belongs to the enoyl-CoA hydratase/isomerase family.</text>
</comment>
<dbReference type="Proteomes" id="UP000722485">
    <property type="component" value="Unassembled WGS sequence"/>
</dbReference>
<dbReference type="Gene3D" id="3.90.226.10">
    <property type="entry name" value="2-enoyl-CoA Hydratase, Chain A, domain 1"/>
    <property type="match status" value="1"/>
</dbReference>
<dbReference type="InterPro" id="IPR001753">
    <property type="entry name" value="Enoyl-CoA_hydra/iso"/>
</dbReference>